<keyword evidence="5" id="KW-0547">Nucleotide-binding</keyword>
<evidence type="ECO:0000256" key="8">
    <source>
        <dbReference type="ARBA" id="ARBA00023012"/>
    </source>
</evidence>
<dbReference type="SMART" id="SM00387">
    <property type="entry name" value="HATPase_c"/>
    <property type="match status" value="1"/>
</dbReference>
<dbReference type="CDD" id="cd00082">
    <property type="entry name" value="HisKA"/>
    <property type="match status" value="1"/>
</dbReference>
<evidence type="ECO:0000313" key="10">
    <source>
        <dbReference type="EMBL" id="MBN8251359.1"/>
    </source>
</evidence>
<dbReference type="SUPFAM" id="SSF55874">
    <property type="entry name" value="ATPase domain of HSP90 chaperone/DNA topoisomerase II/histidine kinase"/>
    <property type="match status" value="1"/>
</dbReference>
<dbReference type="AlphaFoldDB" id="A0A8I1SMI8"/>
<keyword evidence="7" id="KW-0067">ATP-binding</keyword>
<sequence>MNKVFNKDALTDILQIAINLIKSRTVFIGTLDDVFSIMKIVNSEGGSLLHEGLTLPIELSICNLVTCEESLVISDTKCDVRTKHLQAIYDADVGSYLGAPIVLENGKLFGTLCVVDPNPQTFTEQEVSSIKRLANVLGTIISQQQQVIIPEFEEKIQHLDKLALVGQLAAGLAHEIRNPMQSVKGFIQFLFEEHNQTSSHIKDLVLTELNRMNELISDFLLVTQPTAPKKSLTSITDVMQATIGVLQSEANLHNISICLETDDYVPKLWLDASQIKQVFLNIIKNAIEAIGHNGKIAVYVQNKEDTVCLFIKDSGPGIPLSIINKIGDPFFSTKDEGVGLGLSICQSIIKEHQGFMSIANDYEGTVVSIQLPATS</sequence>
<keyword evidence="3" id="KW-0597">Phosphoprotein</keyword>
<evidence type="ECO:0000256" key="3">
    <source>
        <dbReference type="ARBA" id="ARBA00022553"/>
    </source>
</evidence>
<evidence type="ECO:0000256" key="1">
    <source>
        <dbReference type="ARBA" id="ARBA00000085"/>
    </source>
</evidence>
<proteinExistence type="predicted"/>
<dbReference type="InterPro" id="IPR004358">
    <property type="entry name" value="Sig_transdc_His_kin-like_C"/>
</dbReference>
<dbReference type="InterPro" id="IPR003594">
    <property type="entry name" value="HATPase_dom"/>
</dbReference>
<dbReference type="Proteomes" id="UP000664578">
    <property type="component" value="Unassembled WGS sequence"/>
</dbReference>
<dbReference type="Pfam" id="PF01590">
    <property type="entry name" value="GAF"/>
    <property type="match status" value="1"/>
</dbReference>
<keyword evidence="4" id="KW-0808">Transferase</keyword>
<dbReference type="EC" id="2.7.13.3" evidence="2"/>
<evidence type="ECO:0000256" key="5">
    <source>
        <dbReference type="ARBA" id="ARBA00022741"/>
    </source>
</evidence>
<dbReference type="GO" id="GO:0005524">
    <property type="term" value="F:ATP binding"/>
    <property type="evidence" value="ECO:0007669"/>
    <property type="project" value="UniProtKB-KW"/>
</dbReference>
<dbReference type="PROSITE" id="PS50109">
    <property type="entry name" value="HIS_KIN"/>
    <property type="match status" value="1"/>
</dbReference>
<dbReference type="Gene3D" id="3.30.565.10">
    <property type="entry name" value="Histidine kinase-like ATPase, C-terminal domain"/>
    <property type="match status" value="1"/>
</dbReference>
<dbReference type="GeneID" id="93682305"/>
<dbReference type="SMART" id="SM00388">
    <property type="entry name" value="HisKA"/>
    <property type="match status" value="1"/>
</dbReference>
<dbReference type="Gene3D" id="3.30.450.40">
    <property type="match status" value="1"/>
</dbReference>
<keyword evidence="8" id="KW-0902">Two-component regulatory system</keyword>
<dbReference type="PRINTS" id="PR00344">
    <property type="entry name" value="BCTRLSENSOR"/>
</dbReference>
<dbReference type="InterPro" id="IPR003018">
    <property type="entry name" value="GAF"/>
</dbReference>
<comment type="catalytic activity">
    <reaction evidence="1">
        <text>ATP + protein L-histidine = ADP + protein N-phospho-L-histidine.</text>
        <dbReference type="EC" id="2.7.13.3"/>
    </reaction>
</comment>
<evidence type="ECO:0000256" key="6">
    <source>
        <dbReference type="ARBA" id="ARBA00022777"/>
    </source>
</evidence>
<dbReference type="PANTHER" id="PTHR43065:SF10">
    <property type="entry name" value="PEROXIDE STRESS-ACTIVATED HISTIDINE KINASE MAK3"/>
    <property type="match status" value="1"/>
</dbReference>
<dbReference type="GO" id="GO:0000155">
    <property type="term" value="F:phosphorelay sensor kinase activity"/>
    <property type="evidence" value="ECO:0007669"/>
    <property type="project" value="InterPro"/>
</dbReference>
<name>A0A8I1SMI8_9BACI</name>
<evidence type="ECO:0000313" key="11">
    <source>
        <dbReference type="Proteomes" id="UP000664578"/>
    </source>
</evidence>
<dbReference type="PANTHER" id="PTHR43065">
    <property type="entry name" value="SENSOR HISTIDINE KINASE"/>
    <property type="match status" value="1"/>
</dbReference>
<protein>
    <recommendedName>
        <fullName evidence="2">histidine kinase</fullName>
        <ecNumber evidence="2">2.7.13.3</ecNumber>
    </recommendedName>
</protein>
<keyword evidence="6" id="KW-0418">Kinase</keyword>
<dbReference type="Pfam" id="PF00512">
    <property type="entry name" value="HisKA"/>
    <property type="match status" value="1"/>
</dbReference>
<dbReference type="SUPFAM" id="SSF55781">
    <property type="entry name" value="GAF domain-like"/>
    <property type="match status" value="1"/>
</dbReference>
<evidence type="ECO:0000256" key="4">
    <source>
        <dbReference type="ARBA" id="ARBA00022679"/>
    </source>
</evidence>
<feature type="domain" description="Histidine kinase" evidence="9">
    <location>
        <begin position="171"/>
        <end position="375"/>
    </location>
</feature>
<dbReference type="Pfam" id="PF02518">
    <property type="entry name" value="HATPase_c"/>
    <property type="match status" value="1"/>
</dbReference>
<reference evidence="10" key="1">
    <citation type="submission" date="2020-12" db="EMBL/GenBank/DDBJ databases">
        <title>PHA producing bacteria isolated from mangrove.</title>
        <authorList>
            <person name="Zheng W."/>
            <person name="Yu S."/>
            <person name="Huang Y."/>
        </authorList>
    </citation>
    <scope>NUCLEOTIDE SEQUENCE</scope>
    <source>
        <strain evidence="10">GN22-4</strain>
    </source>
</reference>
<evidence type="ECO:0000256" key="2">
    <source>
        <dbReference type="ARBA" id="ARBA00012438"/>
    </source>
</evidence>
<dbReference type="InterPro" id="IPR029016">
    <property type="entry name" value="GAF-like_dom_sf"/>
</dbReference>
<gene>
    <name evidence="10" type="ORF">JF537_07195</name>
</gene>
<comment type="caution">
    <text evidence="10">The sequence shown here is derived from an EMBL/GenBank/DDBJ whole genome shotgun (WGS) entry which is preliminary data.</text>
</comment>
<dbReference type="RefSeq" id="WP_119542657.1">
    <property type="nucleotide sequence ID" value="NZ_CM125968.1"/>
</dbReference>
<evidence type="ECO:0000259" key="9">
    <source>
        <dbReference type="PROSITE" id="PS50109"/>
    </source>
</evidence>
<dbReference type="Gene3D" id="1.10.287.130">
    <property type="match status" value="1"/>
</dbReference>
<dbReference type="InterPro" id="IPR003661">
    <property type="entry name" value="HisK_dim/P_dom"/>
</dbReference>
<evidence type="ECO:0000256" key="7">
    <source>
        <dbReference type="ARBA" id="ARBA00022840"/>
    </source>
</evidence>
<accession>A0A8I1SMI8</accession>
<dbReference type="SUPFAM" id="SSF47384">
    <property type="entry name" value="Homodimeric domain of signal transducing histidine kinase"/>
    <property type="match status" value="1"/>
</dbReference>
<dbReference type="InterPro" id="IPR036097">
    <property type="entry name" value="HisK_dim/P_sf"/>
</dbReference>
<dbReference type="EMBL" id="JAEMWV010000003">
    <property type="protein sequence ID" value="MBN8251359.1"/>
    <property type="molecule type" value="Genomic_DNA"/>
</dbReference>
<organism evidence="10 11">
    <name type="scientific">Priestia flexa</name>
    <dbReference type="NCBI Taxonomy" id="86664"/>
    <lineage>
        <taxon>Bacteria</taxon>
        <taxon>Bacillati</taxon>
        <taxon>Bacillota</taxon>
        <taxon>Bacilli</taxon>
        <taxon>Bacillales</taxon>
        <taxon>Bacillaceae</taxon>
        <taxon>Priestia</taxon>
    </lineage>
</organism>
<dbReference type="SMART" id="SM00065">
    <property type="entry name" value="GAF"/>
    <property type="match status" value="1"/>
</dbReference>
<dbReference type="InterPro" id="IPR005467">
    <property type="entry name" value="His_kinase_dom"/>
</dbReference>
<dbReference type="InterPro" id="IPR036890">
    <property type="entry name" value="HATPase_C_sf"/>
</dbReference>